<reference evidence="6" key="1">
    <citation type="submission" date="2019-10" db="EMBL/GenBank/DDBJ databases">
        <title>Description of Paenibacillus glebae sp. nov.</title>
        <authorList>
            <person name="Carlier A."/>
            <person name="Qi S."/>
        </authorList>
    </citation>
    <scope>NUCLEOTIDE SEQUENCE</scope>
    <source>
        <strain evidence="6">LMG 31456</strain>
    </source>
</reference>
<dbReference type="InterPro" id="IPR036271">
    <property type="entry name" value="Tet_transcr_reg_TetR-rel_C_sf"/>
</dbReference>
<dbReference type="Pfam" id="PF00440">
    <property type="entry name" value="TetR_N"/>
    <property type="match status" value="1"/>
</dbReference>
<dbReference type="SUPFAM" id="SSF48498">
    <property type="entry name" value="Tetracyclin repressor-like, C-terminal domain"/>
    <property type="match status" value="1"/>
</dbReference>
<feature type="domain" description="HTH tetR-type" evidence="5">
    <location>
        <begin position="7"/>
        <end position="67"/>
    </location>
</feature>
<keyword evidence="3" id="KW-0804">Transcription</keyword>
<evidence type="ECO:0000256" key="4">
    <source>
        <dbReference type="PROSITE-ProRule" id="PRU00335"/>
    </source>
</evidence>
<dbReference type="GO" id="GO:0003700">
    <property type="term" value="F:DNA-binding transcription factor activity"/>
    <property type="evidence" value="ECO:0007669"/>
    <property type="project" value="TreeGrafter"/>
</dbReference>
<dbReference type="SUPFAM" id="SSF46689">
    <property type="entry name" value="Homeodomain-like"/>
    <property type="match status" value="1"/>
</dbReference>
<evidence type="ECO:0000259" key="5">
    <source>
        <dbReference type="PROSITE" id="PS50977"/>
    </source>
</evidence>
<proteinExistence type="predicted"/>
<dbReference type="InterPro" id="IPR009057">
    <property type="entry name" value="Homeodomain-like_sf"/>
</dbReference>
<keyword evidence="7" id="KW-1185">Reference proteome</keyword>
<protein>
    <submittedName>
        <fullName evidence="6">TetR family transcriptional regulator</fullName>
    </submittedName>
</protein>
<dbReference type="RefSeq" id="WP_171651910.1">
    <property type="nucleotide sequence ID" value="NZ_WHOD01000049.1"/>
</dbReference>
<dbReference type="AlphaFoldDB" id="A0A972GN26"/>
<dbReference type="InterPro" id="IPR001647">
    <property type="entry name" value="HTH_TetR"/>
</dbReference>
<dbReference type="PANTHER" id="PTHR30055:SF234">
    <property type="entry name" value="HTH-TYPE TRANSCRIPTIONAL REGULATOR BETI"/>
    <property type="match status" value="1"/>
</dbReference>
<evidence type="ECO:0000256" key="1">
    <source>
        <dbReference type="ARBA" id="ARBA00023015"/>
    </source>
</evidence>
<keyword evidence="2 4" id="KW-0238">DNA-binding</keyword>
<keyword evidence="1" id="KW-0805">Transcription regulation</keyword>
<gene>
    <name evidence="6" type="ORF">GC093_10890</name>
</gene>
<dbReference type="InterPro" id="IPR050109">
    <property type="entry name" value="HTH-type_TetR-like_transc_reg"/>
</dbReference>
<organism evidence="6 7">
    <name type="scientific">Paenibacillus foliorum</name>
    <dbReference type="NCBI Taxonomy" id="2654974"/>
    <lineage>
        <taxon>Bacteria</taxon>
        <taxon>Bacillati</taxon>
        <taxon>Bacillota</taxon>
        <taxon>Bacilli</taxon>
        <taxon>Bacillales</taxon>
        <taxon>Paenibacillaceae</taxon>
        <taxon>Paenibacillus</taxon>
    </lineage>
</organism>
<dbReference type="Gene3D" id="1.10.357.10">
    <property type="entry name" value="Tetracycline Repressor, domain 2"/>
    <property type="match status" value="1"/>
</dbReference>
<evidence type="ECO:0000313" key="7">
    <source>
        <dbReference type="Proteomes" id="UP000641588"/>
    </source>
</evidence>
<sequence>MKEKSMNPSLQLILDIAEKLILEKGCRNTTLQEIAVQGGLTKGAIYHYVKSKDELFALILEAGQQQANQRFIDSVSDTASQKTGPLGPFESLSRSLHNLAGRENAANLIFIYLLSQKDSPAVTDILNRYYEASIQMTKRWIEVGKQHKAIPEYINEENAARMFAVFKNGLQIQNVLAPESGKIPDRDLYQFLLNALGVKDTSSQER</sequence>
<dbReference type="PROSITE" id="PS50977">
    <property type="entry name" value="HTH_TETR_2"/>
    <property type="match status" value="1"/>
</dbReference>
<comment type="caution">
    <text evidence="6">The sequence shown here is derived from an EMBL/GenBank/DDBJ whole genome shotgun (WGS) entry which is preliminary data.</text>
</comment>
<feature type="DNA-binding region" description="H-T-H motif" evidence="4">
    <location>
        <begin position="30"/>
        <end position="49"/>
    </location>
</feature>
<evidence type="ECO:0000256" key="2">
    <source>
        <dbReference type="ARBA" id="ARBA00023125"/>
    </source>
</evidence>
<evidence type="ECO:0000313" key="6">
    <source>
        <dbReference type="EMBL" id="NOU93724.1"/>
    </source>
</evidence>
<dbReference type="Pfam" id="PF09183">
    <property type="entry name" value="DUF1947"/>
    <property type="match status" value="1"/>
</dbReference>
<dbReference type="EMBL" id="WHOD01000049">
    <property type="protein sequence ID" value="NOU93724.1"/>
    <property type="molecule type" value="Genomic_DNA"/>
</dbReference>
<dbReference type="InterPro" id="IPR015266">
    <property type="entry name" value="DUF1947"/>
</dbReference>
<name>A0A972GN26_9BACL</name>
<dbReference type="Proteomes" id="UP000641588">
    <property type="component" value="Unassembled WGS sequence"/>
</dbReference>
<evidence type="ECO:0000256" key="3">
    <source>
        <dbReference type="ARBA" id="ARBA00023163"/>
    </source>
</evidence>
<dbReference type="GO" id="GO:0000976">
    <property type="term" value="F:transcription cis-regulatory region binding"/>
    <property type="evidence" value="ECO:0007669"/>
    <property type="project" value="TreeGrafter"/>
</dbReference>
<dbReference type="PRINTS" id="PR00455">
    <property type="entry name" value="HTHTETR"/>
</dbReference>
<accession>A0A972GN26</accession>
<dbReference type="PANTHER" id="PTHR30055">
    <property type="entry name" value="HTH-TYPE TRANSCRIPTIONAL REGULATOR RUTR"/>
    <property type="match status" value="1"/>
</dbReference>